<keyword evidence="4" id="KW-0808">Transferase</keyword>
<evidence type="ECO:0000256" key="5">
    <source>
        <dbReference type="ARBA" id="ARBA00022777"/>
    </source>
</evidence>
<dbReference type="Gene3D" id="3.30.450.20">
    <property type="entry name" value="PAS domain"/>
    <property type="match status" value="1"/>
</dbReference>
<dbReference type="EMBL" id="FOSK01000004">
    <property type="protein sequence ID" value="SFK32779.1"/>
    <property type="molecule type" value="Genomic_DNA"/>
</dbReference>
<feature type="domain" description="Histidine kinase" evidence="7">
    <location>
        <begin position="857"/>
        <end position="1076"/>
    </location>
</feature>
<sequence>MADFVFKRRQRPIRFTWELDRNGCFRSFSKEFAELLGPQDAALIGLPFDAVRKKLRIGKVPAISKAIKKQRAVSGVTLLWPACNSNKVVPLDLSAQPVETKSGEYDGLRGFGVIRSVDAKKSDEPVDPLAVLTKLRAALREESDNTESISEPAKTDPSVSEPDIGLTLEHDQPERFVQGDVAPIEALSDTETHQVTEIVEAPLVDGITAPGFLQSEPEIPELIVDFSEDVEEEEQKVVESAEHFEPETSPEADPVEEVVVAATLEPEADAEAEINHTPEPDLPASDTQPDENGLHFLHEEEAIVVAENEGLLQLTDADVLHDPTDPLEIVAPVEVEAQPEDISEPEIVDQAEPTPEAAVQVPGDSDLQAFEEDLTEIEDVPSEAAEQVSVTPPIPEPTSKDDFERAIANLPDAPQKKVRTGPRSLAELTNSIVRLVDKHPVPRENAGLSKPERDAFDKIARALGAEKKDEQTDLPAQAETAKTVSTTPEETAALAVAETDVVETEFHEEPKPATAAKTDNIIPLPAEPAARDETVEVEAEPKQDNVTHVVLPRVPPDIEEAAERAREKTGRIPDKPIVAPIDPRLLDRLPIGVAVVRDRDVVYANDTLLELLGYERFEGLNEAGGLEAIFAEPEECPTPSPQTVDRVVHVRLAEGGVLSVDARMHAVPWNGAQALMISVVEKVQGEADAPAASAHVQATAGSETQIKHLHTRIEELESVLATATDGVLVMDQHGTIRSANHSAEALFNAGEDDLLGAPFTRFLADESHIAALDYLDGLVANGVSSVLNDGREVICQTLDGDIFPTFLSMGRVSHANEQLFCAVLRDITQFKRAEEELVSARYKAEKANTHKSEYLTKISHEIRTPLNAVIGFSEVMQEERFGELGNVRYKEYARDIHRSCSHMLTLINDLLDLAKIEAGKMDLAFEAVSAADIINECVALLQPQANDQRVIIRASTPLSVPKIVADPKTLRQITLNLLSNAIKFNRSGGQVIISLVLDPNGEVHLRVRDTGHGMSKADLEAALQPFRRLNASSSTEGSGLGLPLTKALVEANRASFSINSEEDEGTLAEVTFPPQRVLAE</sequence>
<dbReference type="PRINTS" id="PR00344">
    <property type="entry name" value="BCTRLSENSOR"/>
</dbReference>
<dbReference type="PROSITE" id="PS50109">
    <property type="entry name" value="HIS_KIN"/>
    <property type="match status" value="1"/>
</dbReference>
<evidence type="ECO:0000256" key="3">
    <source>
        <dbReference type="ARBA" id="ARBA00022553"/>
    </source>
</evidence>
<dbReference type="Pfam" id="PF13426">
    <property type="entry name" value="PAS_9"/>
    <property type="match status" value="1"/>
</dbReference>
<dbReference type="SUPFAM" id="SSF55874">
    <property type="entry name" value="ATPase domain of HSP90 chaperone/DNA topoisomerase II/histidine kinase"/>
    <property type="match status" value="1"/>
</dbReference>
<dbReference type="SUPFAM" id="SSF55785">
    <property type="entry name" value="PYP-like sensor domain (PAS domain)"/>
    <property type="match status" value="1"/>
</dbReference>
<dbReference type="PANTHER" id="PTHR43047:SF72">
    <property type="entry name" value="OSMOSENSING HISTIDINE PROTEIN KINASE SLN1"/>
    <property type="match status" value="1"/>
</dbReference>
<reference evidence="9 10" key="1">
    <citation type="submission" date="2016-10" db="EMBL/GenBank/DDBJ databases">
        <authorList>
            <person name="Varghese N."/>
            <person name="Submissions S."/>
        </authorList>
    </citation>
    <scope>NUCLEOTIDE SEQUENCE [LARGE SCALE GENOMIC DNA]</scope>
    <source>
        <strain evidence="9 10">DSM 16392</strain>
    </source>
</reference>
<dbReference type="CDD" id="cd00130">
    <property type="entry name" value="PAS"/>
    <property type="match status" value="1"/>
</dbReference>
<dbReference type="EC" id="2.7.13.3" evidence="2"/>
<dbReference type="InterPro" id="IPR036890">
    <property type="entry name" value="HATPase_C_sf"/>
</dbReference>
<dbReference type="Proteomes" id="UP000199598">
    <property type="component" value="Unassembled WGS sequence"/>
</dbReference>
<dbReference type="SMART" id="SM00388">
    <property type="entry name" value="HisKA"/>
    <property type="match status" value="1"/>
</dbReference>
<keyword evidence="10" id="KW-1185">Reference proteome</keyword>
<dbReference type="NCBIfam" id="TIGR00229">
    <property type="entry name" value="sensory_box"/>
    <property type="match status" value="1"/>
</dbReference>
<feature type="domain" description="PAS" evidence="8">
    <location>
        <begin position="712"/>
        <end position="782"/>
    </location>
</feature>
<evidence type="ECO:0000313" key="9">
    <source>
        <dbReference type="EMBL" id="SFK32779.1"/>
    </source>
</evidence>
<dbReference type="Pfam" id="PF02518">
    <property type="entry name" value="HATPase_c"/>
    <property type="match status" value="1"/>
</dbReference>
<name>A0A1I3YN37_9HYPH</name>
<proteinExistence type="predicted"/>
<dbReference type="SMART" id="SM00091">
    <property type="entry name" value="PAS"/>
    <property type="match status" value="2"/>
</dbReference>
<evidence type="ECO:0000259" key="7">
    <source>
        <dbReference type="PROSITE" id="PS50109"/>
    </source>
</evidence>
<dbReference type="SMART" id="SM00387">
    <property type="entry name" value="HATPase_c"/>
    <property type="match status" value="1"/>
</dbReference>
<dbReference type="InterPro" id="IPR005467">
    <property type="entry name" value="His_kinase_dom"/>
</dbReference>
<organism evidence="9 10">
    <name type="scientific">Pseudovibrio ascidiaceicola</name>
    <dbReference type="NCBI Taxonomy" id="285279"/>
    <lineage>
        <taxon>Bacteria</taxon>
        <taxon>Pseudomonadati</taxon>
        <taxon>Pseudomonadota</taxon>
        <taxon>Alphaproteobacteria</taxon>
        <taxon>Hyphomicrobiales</taxon>
        <taxon>Stappiaceae</taxon>
        <taxon>Pseudovibrio</taxon>
    </lineage>
</organism>
<dbReference type="InterPro" id="IPR004358">
    <property type="entry name" value="Sig_transdc_His_kin-like_C"/>
</dbReference>
<dbReference type="InterPro" id="IPR000014">
    <property type="entry name" value="PAS"/>
</dbReference>
<evidence type="ECO:0000256" key="6">
    <source>
        <dbReference type="SAM" id="MobiDB-lite"/>
    </source>
</evidence>
<dbReference type="InterPro" id="IPR003594">
    <property type="entry name" value="HATPase_dom"/>
</dbReference>
<dbReference type="CDD" id="cd00082">
    <property type="entry name" value="HisKA"/>
    <property type="match status" value="1"/>
</dbReference>
<feature type="region of interest" description="Disordered" evidence="6">
    <location>
        <begin position="467"/>
        <end position="489"/>
    </location>
</feature>
<protein>
    <recommendedName>
        <fullName evidence="2">histidine kinase</fullName>
        <ecNumber evidence="2">2.7.13.3</ecNumber>
    </recommendedName>
</protein>
<gene>
    <name evidence="9" type="ORF">SAMN04488518_104103</name>
</gene>
<keyword evidence="3" id="KW-0597">Phosphoprotein</keyword>
<feature type="compositionally biased region" description="Polar residues" evidence="6">
    <location>
        <begin position="480"/>
        <end position="489"/>
    </location>
</feature>
<accession>A0A1I3YN37</accession>
<comment type="catalytic activity">
    <reaction evidence="1">
        <text>ATP + protein L-histidine = ADP + protein N-phospho-L-histidine.</text>
        <dbReference type="EC" id="2.7.13.3"/>
    </reaction>
</comment>
<dbReference type="Gene3D" id="1.10.287.130">
    <property type="match status" value="1"/>
</dbReference>
<evidence type="ECO:0000256" key="2">
    <source>
        <dbReference type="ARBA" id="ARBA00012438"/>
    </source>
</evidence>
<dbReference type="InterPro" id="IPR003661">
    <property type="entry name" value="HisK_dim/P_dom"/>
</dbReference>
<comment type="caution">
    <text evidence="9">The sequence shown here is derived from an EMBL/GenBank/DDBJ whole genome shotgun (WGS) entry which is preliminary data.</text>
</comment>
<dbReference type="InterPro" id="IPR035965">
    <property type="entry name" value="PAS-like_dom_sf"/>
</dbReference>
<feature type="region of interest" description="Disordered" evidence="6">
    <location>
        <begin position="141"/>
        <end position="172"/>
    </location>
</feature>
<dbReference type="RefSeq" id="WP_093518702.1">
    <property type="nucleotide sequence ID" value="NZ_FOSK01000004.1"/>
</dbReference>
<dbReference type="PANTHER" id="PTHR43047">
    <property type="entry name" value="TWO-COMPONENT HISTIDINE PROTEIN KINASE"/>
    <property type="match status" value="1"/>
</dbReference>
<evidence type="ECO:0000259" key="8">
    <source>
        <dbReference type="PROSITE" id="PS50112"/>
    </source>
</evidence>
<dbReference type="SUPFAM" id="SSF47384">
    <property type="entry name" value="Homodimeric domain of signal transducing histidine kinase"/>
    <property type="match status" value="1"/>
</dbReference>
<keyword evidence="5" id="KW-0418">Kinase</keyword>
<dbReference type="Pfam" id="PF00512">
    <property type="entry name" value="HisKA"/>
    <property type="match status" value="1"/>
</dbReference>
<evidence type="ECO:0000313" key="10">
    <source>
        <dbReference type="Proteomes" id="UP000199598"/>
    </source>
</evidence>
<evidence type="ECO:0000256" key="4">
    <source>
        <dbReference type="ARBA" id="ARBA00022679"/>
    </source>
</evidence>
<evidence type="ECO:0000256" key="1">
    <source>
        <dbReference type="ARBA" id="ARBA00000085"/>
    </source>
</evidence>
<dbReference type="PROSITE" id="PS50112">
    <property type="entry name" value="PAS"/>
    <property type="match status" value="1"/>
</dbReference>
<dbReference type="Pfam" id="PF13188">
    <property type="entry name" value="PAS_8"/>
    <property type="match status" value="1"/>
</dbReference>
<dbReference type="InterPro" id="IPR036097">
    <property type="entry name" value="HisK_dim/P_sf"/>
</dbReference>
<dbReference type="Gene3D" id="3.30.565.10">
    <property type="entry name" value="Histidine kinase-like ATPase, C-terminal domain"/>
    <property type="match status" value="1"/>
</dbReference>